<evidence type="ECO:0000313" key="1">
    <source>
        <dbReference type="EMBL" id="KAK6912522.1"/>
    </source>
</evidence>
<proteinExistence type="predicted"/>
<protein>
    <submittedName>
        <fullName evidence="1">Uncharacterized protein</fullName>
    </submittedName>
</protein>
<gene>
    <name evidence="1" type="ORF">RJ641_022123</name>
</gene>
<name>A0AAN8ULU1_9MAGN</name>
<dbReference type="PANTHER" id="PTHR33167:SF7">
    <property type="entry name" value="SHUGOSHIN C-TERMINAL DOMAIN-CONTAINING PROTEIN"/>
    <property type="match status" value="1"/>
</dbReference>
<dbReference type="PANTHER" id="PTHR33167">
    <property type="entry name" value="TRANSCRIPTION FACTOR, PUTATIVE (DUF863)-RELATED"/>
    <property type="match status" value="1"/>
</dbReference>
<accession>A0AAN8ULU1</accession>
<evidence type="ECO:0000313" key="2">
    <source>
        <dbReference type="Proteomes" id="UP001370490"/>
    </source>
</evidence>
<reference evidence="1 2" key="1">
    <citation type="submission" date="2023-12" db="EMBL/GenBank/DDBJ databases">
        <title>A high-quality genome assembly for Dillenia turbinata (Dilleniales).</title>
        <authorList>
            <person name="Chanderbali A."/>
        </authorList>
    </citation>
    <scope>NUCLEOTIDE SEQUENCE [LARGE SCALE GENOMIC DNA]</scope>
    <source>
        <strain evidence="1">LSX21</strain>
        <tissue evidence="1">Leaf</tissue>
    </source>
</reference>
<keyword evidence="2" id="KW-1185">Reference proteome</keyword>
<comment type="caution">
    <text evidence="1">The sequence shown here is derived from an EMBL/GenBank/DDBJ whole genome shotgun (WGS) entry which is preliminary data.</text>
</comment>
<dbReference type="AlphaFoldDB" id="A0AAN8ULU1"/>
<dbReference type="Proteomes" id="UP001370490">
    <property type="component" value="Unassembled WGS sequence"/>
</dbReference>
<sequence length="397" mass="43685">MDQIRSTMMQHEALFREQVKALHQLYYIQKLAMKEFKKIIPCQAQVLTSNIDNIASGDCQFRYSHLNGKALMSACATSQVYCEDPLALSLNIFSASKEIKGHETLDTRGVKTCSLEESNVVRHFDLEKLPEDNVDGHISQVSCISLNPNSNHVEFGKCHDVCRTLEQSIDCPSSPKSPRYLDGHTEVTYIHNSEKASDDVDDNSRNSEICYQGSSTAESVKGNSKSFLSNIRNFHSSGNVLVDANDNTNDLVNKGYNAQAQDANGFKDNIAGGNCESDNNCCQAGWTRHGTTSSDEPGIAITSNKFINAEAELEDVQENIAAEILLSLAPGKSCTNSGPHNLKTRPEVIPCKSGTNAVAFARKWNQFEVRCTGFCDGSGTKENISWNTVGRTTLRRP</sequence>
<organism evidence="1 2">
    <name type="scientific">Dillenia turbinata</name>
    <dbReference type="NCBI Taxonomy" id="194707"/>
    <lineage>
        <taxon>Eukaryota</taxon>
        <taxon>Viridiplantae</taxon>
        <taxon>Streptophyta</taxon>
        <taxon>Embryophyta</taxon>
        <taxon>Tracheophyta</taxon>
        <taxon>Spermatophyta</taxon>
        <taxon>Magnoliopsida</taxon>
        <taxon>eudicotyledons</taxon>
        <taxon>Gunneridae</taxon>
        <taxon>Pentapetalae</taxon>
        <taxon>Dilleniales</taxon>
        <taxon>Dilleniaceae</taxon>
        <taxon>Dillenia</taxon>
    </lineage>
</organism>
<dbReference type="EMBL" id="JBAMMX010000027">
    <property type="protein sequence ID" value="KAK6912522.1"/>
    <property type="molecule type" value="Genomic_DNA"/>
</dbReference>